<reference evidence="7 8" key="1">
    <citation type="submission" date="2019-06" db="EMBL/GenBank/DDBJ databases">
        <title>Sequencing the genomes of 1000 actinobacteria strains.</title>
        <authorList>
            <person name="Klenk H.-P."/>
        </authorList>
    </citation>
    <scope>NUCLEOTIDE SEQUENCE [LARGE SCALE GENOMIC DNA]</scope>
    <source>
        <strain evidence="7 8">DSM 17305</strain>
    </source>
</reference>
<dbReference type="AlphaFoldDB" id="A0A542ENT2"/>
<dbReference type="EMBL" id="VFMM01000001">
    <property type="protein sequence ID" value="TQJ17007.1"/>
    <property type="molecule type" value="Genomic_DNA"/>
</dbReference>
<keyword evidence="7" id="KW-0762">Sugar transport</keyword>
<evidence type="ECO:0000256" key="5">
    <source>
        <dbReference type="ARBA" id="ARBA00023288"/>
    </source>
</evidence>
<gene>
    <name evidence="7" type="ORF">FB475_1118</name>
</gene>
<evidence type="ECO:0000256" key="3">
    <source>
        <dbReference type="ARBA" id="ARBA00023136"/>
    </source>
</evidence>
<organism evidence="7 8">
    <name type="scientific">Kribbella jejuensis</name>
    <dbReference type="NCBI Taxonomy" id="236068"/>
    <lineage>
        <taxon>Bacteria</taxon>
        <taxon>Bacillati</taxon>
        <taxon>Actinomycetota</taxon>
        <taxon>Actinomycetes</taxon>
        <taxon>Propionibacteriales</taxon>
        <taxon>Kribbellaceae</taxon>
        <taxon>Kribbella</taxon>
    </lineage>
</organism>
<feature type="chain" id="PRO_5038773030" evidence="6">
    <location>
        <begin position="18"/>
        <end position="437"/>
    </location>
</feature>
<comment type="caution">
    <text evidence="7">The sequence shown here is derived from an EMBL/GenBank/DDBJ whole genome shotgun (WGS) entry which is preliminary data.</text>
</comment>
<keyword evidence="8" id="KW-1185">Reference proteome</keyword>
<dbReference type="PANTHER" id="PTHR43649">
    <property type="entry name" value="ARABINOSE-BINDING PROTEIN-RELATED"/>
    <property type="match status" value="1"/>
</dbReference>
<dbReference type="SUPFAM" id="SSF53850">
    <property type="entry name" value="Periplasmic binding protein-like II"/>
    <property type="match status" value="1"/>
</dbReference>
<dbReference type="Pfam" id="PF01547">
    <property type="entry name" value="SBP_bac_1"/>
    <property type="match status" value="1"/>
</dbReference>
<protein>
    <submittedName>
        <fullName evidence="7">Multiple sugar transport system substrate-binding protein</fullName>
    </submittedName>
</protein>
<evidence type="ECO:0000256" key="1">
    <source>
        <dbReference type="ARBA" id="ARBA00022475"/>
    </source>
</evidence>
<evidence type="ECO:0000313" key="8">
    <source>
        <dbReference type="Proteomes" id="UP000316298"/>
    </source>
</evidence>
<evidence type="ECO:0000256" key="4">
    <source>
        <dbReference type="ARBA" id="ARBA00023139"/>
    </source>
</evidence>
<dbReference type="Proteomes" id="UP000316298">
    <property type="component" value="Unassembled WGS sequence"/>
</dbReference>
<evidence type="ECO:0000313" key="7">
    <source>
        <dbReference type="EMBL" id="TQJ17007.1"/>
    </source>
</evidence>
<dbReference type="InterPro" id="IPR006059">
    <property type="entry name" value="SBP"/>
</dbReference>
<keyword evidence="4" id="KW-0564">Palmitate</keyword>
<proteinExistence type="predicted"/>
<keyword evidence="1" id="KW-1003">Cell membrane</keyword>
<keyword evidence="2 6" id="KW-0732">Signal</keyword>
<dbReference type="RefSeq" id="WP_238331979.1">
    <property type="nucleotide sequence ID" value="NZ_BAAAKA010000021.1"/>
</dbReference>
<keyword evidence="3" id="KW-0472">Membrane</keyword>
<evidence type="ECO:0000256" key="2">
    <source>
        <dbReference type="ARBA" id="ARBA00022729"/>
    </source>
</evidence>
<sequence length="437" mass="46301">MRIVVKRIMGVTALACAGLLTATACSGGSGSGGSGNGPVTVTVMTWESADTNAAIKKALADFKDDNIKVDLLESPSGQYGDKLASLTQAKKLPDLFWCGNDTEQQYTSQGLLVDWADKIKNGDGDFNADKFVPSAMDNWKTADGQMGGLPSLMNTYGVWYNADAFTAAGLPLPKAGWTWDEMYADAAKLANKNGAKYGLVADQLTSADGPFTMSMYSVSAGGAPFTDNVNHPTKAEADDKYTEGVTKLAAAIKNGSVAPPGYDASNVQSLFAAGKVPMTFGGQWLAAGFQTDKPKIKYGFAPFPQVQTPTTLYDSVGICTPQYTKDQDATFKVLEYINTKVWDAVLPASPVAPPAYTPAQASYFDALTKAQQSTVVDTVKADLAAEKTVGVRFTTQWASQVGDLTTANYQPILSGKKPITDLPAYIDKINGLIKQGS</sequence>
<feature type="signal peptide" evidence="6">
    <location>
        <begin position="1"/>
        <end position="17"/>
    </location>
</feature>
<name>A0A542ENT2_9ACTN</name>
<dbReference type="InterPro" id="IPR050490">
    <property type="entry name" value="Bact_solute-bd_prot1"/>
</dbReference>
<accession>A0A542ENT2</accession>
<dbReference type="Gene3D" id="3.40.190.10">
    <property type="entry name" value="Periplasmic binding protein-like II"/>
    <property type="match status" value="1"/>
</dbReference>
<keyword evidence="7" id="KW-0813">Transport</keyword>
<evidence type="ECO:0000256" key="6">
    <source>
        <dbReference type="SAM" id="SignalP"/>
    </source>
</evidence>
<dbReference type="PROSITE" id="PS51257">
    <property type="entry name" value="PROKAR_LIPOPROTEIN"/>
    <property type="match status" value="1"/>
</dbReference>
<keyword evidence="5" id="KW-0449">Lipoprotein</keyword>
<dbReference type="PANTHER" id="PTHR43649:SF33">
    <property type="entry name" value="POLYGALACTURONAN_RHAMNOGALACTURONAN-BINDING PROTEIN YTCQ"/>
    <property type="match status" value="1"/>
</dbReference>